<dbReference type="FunFam" id="1.25.40.10:FF:000185">
    <property type="entry name" value="NRDE-2, necessary for RNA interference, domain-containing"/>
    <property type="match status" value="1"/>
</dbReference>
<evidence type="ECO:0000313" key="20">
    <source>
        <dbReference type="EMBL" id="ELK36972.1"/>
    </source>
</evidence>
<dbReference type="GO" id="GO:0006397">
    <property type="term" value="P:mRNA processing"/>
    <property type="evidence" value="ECO:0007669"/>
    <property type="project" value="UniProtKB-KW"/>
</dbReference>
<dbReference type="Pfam" id="PF08424">
    <property type="entry name" value="NRDE-2"/>
    <property type="match status" value="2"/>
</dbReference>
<dbReference type="InterPro" id="IPR011990">
    <property type="entry name" value="TPR-like_helical_dom_sf"/>
</dbReference>
<keyword evidence="11" id="KW-0175">Coiled coil</keyword>
<evidence type="ECO:0000256" key="1">
    <source>
        <dbReference type="ARBA" id="ARBA00004324"/>
    </source>
</evidence>
<evidence type="ECO:0000256" key="16">
    <source>
        <dbReference type="ARBA" id="ARBA00063940"/>
    </source>
</evidence>
<accession>L5MF88</accession>
<dbReference type="GO" id="GO:0071013">
    <property type="term" value="C:catalytic step 2 spliceosome"/>
    <property type="evidence" value="ECO:0007669"/>
    <property type="project" value="TreeGrafter"/>
</dbReference>
<dbReference type="GO" id="GO:0008380">
    <property type="term" value="P:RNA splicing"/>
    <property type="evidence" value="ECO:0007669"/>
    <property type="project" value="UniProtKB-KW"/>
</dbReference>
<evidence type="ECO:0000256" key="19">
    <source>
        <dbReference type="SAM" id="MobiDB-lite"/>
    </source>
</evidence>
<keyword evidence="14" id="KW-0131">Cell cycle</keyword>
<reference evidence="21" key="1">
    <citation type="journal article" date="2013" name="Science">
        <title>Comparative analysis of bat genomes provides insight into the evolution of flight and immunity.</title>
        <authorList>
            <person name="Zhang G."/>
            <person name="Cowled C."/>
            <person name="Shi Z."/>
            <person name="Huang Z."/>
            <person name="Bishop-Lilly K.A."/>
            <person name="Fang X."/>
            <person name="Wynne J.W."/>
            <person name="Xiong Z."/>
            <person name="Baker M.L."/>
            <person name="Zhao W."/>
            <person name="Tachedjian M."/>
            <person name="Zhu Y."/>
            <person name="Zhou P."/>
            <person name="Jiang X."/>
            <person name="Ng J."/>
            <person name="Yang L."/>
            <person name="Wu L."/>
            <person name="Xiao J."/>
            <person name="Feng Y."/>
            <person name="Chen Y."/>
            <person name="Sun X."/>
            <person name="Zhang Y."/>
            <person name="Marsh G.A."/>
            <person name="Crameri G."/>
            <person name="Broder C.C."/>
            <person name="Frey K.G."/>
            <person name="Wang L.F."/>
            <person name="Wang J."/>
        </authorList>
    </citation>
    <scope>NUCLEOTIDE SEQUENCE [LARGE SCALE GENOMIC DNA]</scope>
</reference>
<feature type="compositionally biased region" description="Basic residues" evidence="19">
    <location>
        <begin position="78"/>
        <end position="103"/>
    </location>
</feature>
<evidence type="ECO:0000256" key="5">
    <source>
        <dbReference type="ARBA" id="ARBA00022618"/>
    </source>
</evidence>
<gene>
    <name evidence="20" type="ORF">MDA_GLEAN10015665</name>
</gene>
<proteinExistence type="inferred from homology"/>
<evidence type="ECO:0000256" key="17">
    <source>
        <dbReference type="ARBA" id="ARBA00067310"/>
    </source>
</evidence>
<feature type="region of interest" description="Disordered" evidence="19">
    <location>
        <begin position="285"/>
        <end position="305"/>
    </location>
</feature>
<dbReference type="eggNOG" id="KOG1972">
    <property type="taxonomic scope" value="Eukaryota"/>
</dbReference>
<evidence type="ECO:0000256" key="14">
    <source>
        <dbReference type="ARBA" id="ARBA00023306"/>
    </source>
</evidence>
<evidence type="ECO:0000256" key="6">
    <source>
        <dbReference type="ARBA" id="ARBA00022664"/>
    </source>
</evidence>
<keyword evidence="6" id="KW-0507">mRNA processing</keyword>
<feature type="region of interest" description="Disordered" evidence="19">
    <location>
        <begin position="42"/>
        <end position="147"/>
    </location>
</feature>
<dbReference type="SMART" id="SM00386">
    <property type="entry name" value="HAT"/>
    <property type="match status" value="3"/>
</dbReference>
<feature type="compositionally biased region" description="Basic and acidic residues" evidence="19">
    <location>
        <begin position="293"/>
        <end position="305"/>
    </location>
</feature>
<protein>
    <recommendedName>
        <fullName evidence="17">Nuclear exosome regulator NRDE2</fullName>
    </recommendedName>
    <alternativeName>
        <fullName evidence="18">Protein NRDE2 homolog</fullName>
    </alternativeName>
</protein>
<dbReference type="PANTHER" id="PTHR13471:SF0">
    <property type="entry name" value="NUCLEAR EXOSOME REGULATOR NRDE2"/>
    <property type="match status" value="1"/>
</dbReference>
<feature type="compositionally biased region" description="Basic and acidic residues" evidence="19">
    <location>
        <begin position="677"/>
        <end position="691"/>
    </location>
</feature>
<feature type="region of interest" description="Disordered" evidence="19">
    <location>
        <begin position="677"/>
        <end position="711"/>
    </location>
</feature>
<keyword evidence="5" id="KW-0132">Cell division</keyword>
<comment type="subunit">
    <text evidence="16">Interacts with MTREX; the interaction is direct and stabilizes NRDE2. Interacts with EXOSC10, EFTUD2 and EIF4A3.</text>
</comment>
<dbReference type="SUPFAM" id="SSF48452">
    <property type="entry name" value="TPR-like"/>
    <property type="match status" value="2"/>
</dbReference>
<dbReference type="Proteomes" id="UP000010556">
    <property type="component" value="Unassembled WGS sequence"/>
</dbReference>
<evidence type="ECO:0000256" key="8">
    <source>
        <dbReference type="ARBA" id="ARBA00022763"/>
    </source>
</evidence>
<dbReference type="AlphaFoldDB" id="L5MF88"/>
<comment type="function">
    <text evidence="15">Protein of the nuclear speckles that regulates RNA degradation and export from the nucleus through its interaction with MTREX an essential factor directing various RNAs to exosomal degradation. Changes the conformation of MTREX, precluding its association with the nuclear exosome and interaction with proteins required for its function in RNA exosomal degradation. Negatively regulates, for instance, the degradation of mRNAs and lncRNAs by inhibiting their MTREX-mediated recruitment to nuclear exosome. By preventing the degradation of RNAs in the nucleus, it promotes their export to the cytoplasm. U5 snRNP-associated RNA splicing factor which is required for efficient splicing of CEP131 pre-mRNA and plays an important role in centrosome maturation, integrity and function during mitosis. Suppresses intron retention in a subset of pre-mRNAs containing short, GC-rich introns with relatively weak 5' and 3' splice sites. Plays a role in DNA damage response.</text>
</comment>
<feature type="region of interest" description="Disordered" evidence="19">
    <location>
        <begin position="1"/>
        <end position="22"/>
    </location>
</feature>
<dbReference type="CDD" id="cd22200">
    <property type="entry name" value="NRDE2_MID"/>
    <property type="match status" value="1"/>
</dbReference>
<feature type="compositionally biased region" description="Acidic residues" evidence="19">
    <location>
        <begin position="641"/>
        <end position="654"/>
    </location>
</feature>
<dbReference type="GO" id="GO:0051301">
    <property type="term" value="P:cell division"/>
    <property type="evidence" value="ECO:0007669"/>
    <property type="project" value="UniProtKB-KW"/>
</dbReference>
<keyword evidence="8" id="KW-0227">DNA damage</keyword>
<comment type="similarity">
    <text evidence="4">Belongs to the NRDE2 family.</text>
</comment>
<dbReference type="GO" id="GO:0016607">
    <property type="term" value="C:nuclear speck"/>
    <property type="evidence" value="ECO:0007669"/>
    <property type="project" value="UniProtKB-SubCell"/>
</dbReference>
<evidence type="ECO:0000256" key="4">
    <source>
        <dbReference type="ARBA" id="ARBA00009265"/>
    </source>
</evidence>
<evidence type="ECO:0000256" key="11">
    <source>
        <dbReference type="ARBA" id="ARBA00023054"/>
    </source>
</evidence>
<evidence type="ECO:0000313" key="21">
    <source>
        <dbReference type="Proteomes" id="UP000010556"/>
    </source>
</evidence>
<keyword evidence="21" id="KW-1185">Reference proteome</keyword>
<evidence type="ECO:0000256" key="13">
    <source>
        <dbReference type="ARBA" id="ARBA00023242"/>
    </source>
</evidence>
<evidence type="ECO:0000256" key="7">
    <source>
        <dbReference type="ARBA" id="ARBA00022737"/>
    </source>
</evidence>
<organism evidence="20 21">
    <name type="scientific">Myotis davidii</name>
    <name type="common">David's myotis</name>
    <dbReference type="NCBI Taxonomy" id="225400"/>
    <lineage>
        <taxon>Eukaryota</taxon>
        <taxon>Metazoa</taxon>
        <taxon>Chordata</taxon>
        <taxon>Craniata</taxon>
        <taxon>Vertebrata</taxon>
        <taxon>Euteleostomi</taxon>
        <taxon>Mammalia</taxon>
        <taxon>Eutheria</taxon>
        <taxon>Laurasiatheria</taxon>
        <taxon>Chiroptera</taxon>
        <taxon>Yangochiroptera</taxon>
        <taxon>Vespertilionidae</taxon>
        <taxon>Myotis</taxon>
    </lineage>
</organism>
<dbReference type="GO" id="GO:1902369">
    <property type="term" value="P:negative regulation of RNA catabolic process"/>
    <property type="evidence" value="ECO:0007669"/>
    <property type="project" value="TreeGrafter"/>
</dbReference>
<keyword evidence="13" id="KW-0539">Nucleus</keyword>
<dbReference type="GO" id="GO:0005730">
    <property type="term" value="C:nucleolus"/>
    <property type="evidence" value="ECO:0007669"/>
    <property type="project" value="UniProtKB-SubCell"/>
</dbReference>
<keyword evidence="10" id="KW-0007">Acetylation</keyword>
<dbReference type="Gene3D" id="1.25.40.10">
    <property type="entry name" value="Tetratricopeptide repeat domain"/>
    <property type="match status" value="3"/>
</dbReference>
<sequence>MALFPAFAGVSEAPDSGSARKELDWLSNPSFCVETVTTLSQQAEEAAALVSEGSPLTRSPLKSELSDESDSNRNLRQASRKKKKEKKKKRKHQHHKKTKRKRGQSSSSGSELDTDSEKDKSPRGLRGGNRGPETLSQEKNAAAAAAGPRCVWLEDIQALTGETFRTDKKPDPANWEYKSLYRGDIARYKRKGDSCLGINPKKQCISWEGAPTGKKRAHKHVERYFTKKNVGLMKADGVAVSRQTDPPSSAPLSFIPVKDSDDVAPPVTTWLNPLGIYDQSTTQWLQGQGPSEQESKQPDSQPDREDALLKARVEEFNRRVRENPRDTELWMAFVAFQDEVMRSPGLYAIEEGEQEKRKRSLKLILEKKLAILERAIDSNPGSVDLKLAKLKLCTELWEPSTLVKEWQKLIFLHPNNTALWQKYLLFCQSQFSTFSISKIHSLYGKCLSTLSAVKDGSILSHPELPGTEEAMFALFLQQCHFLRQAGHAEKAVSLFQAMVDFTFFKPDSVKDLPTRGQGRSLQDGGVNLTAGRNPYLPALSGFRRTTKAESLPGAVPCGLAWSSSCLATLRALGPHLLHFSSTVSQCLSAITRPRSFLLRQLVEFFEPFWDSGEPRAGEKGARGWRAWMHQQERGGWVVINPDDDDDEPEEDDQDIRDKTLPRWQIWLAAERSRDQRHWRPWRPDKTKKQTEEDCEDPERQASTPPQEGASHGVLFDDIGQSLIRLSSQALQFQLIVAFLQFLGVPAGFSPPAACLYLAMDENSIFDNGLYDEQPLTFLNLSFSGVSCVGRTDQLGCRRWTRGHSREGEEFIRNIFHLVMPLFSGRERSQLCSSWLRYEIAKVIWCLHTKNKKRLKSRGKNCKKLAKNLLKEPENCNNFCLWKQYAHLEWLLGNTEDARKVFDTALSTAGSRELKDPEVCELSLLYAELELELAPDTRVATAARAVHILTRLAESSPYGPYTGQVLAIHILKARKAYEHALQDCLCEDRVSDPAATASLSRLVSVVKCFMLFQYLTIGIDAAVQIYEQVFAKLKGSLSPEGPGLEASACPPSVSSVLEAVTLMYTSLLRFHMKVSVYPLAPLRQALSEALRLYPGNQVLWRSYVQLQSKSHSASKTRRFFGAITRSAAPLEPWLFAIEAEKMRKRLVKTVQRVDGREVYATIPETGLTHRIRALFENAIRSEHGSQCPLLWRMYLSFLVSLGNKDRSKGVFYKALQSCPWAKALYMDAVEYFPDEMQEILDLMTEKELRVRLPLEELELLLED</sequence>
<dbReference type="GO" id="GO:0031048">
    <property type="term" value="P:regulatory ncRNA-mediated heterochromatin formation"/>
    <property type="evidence" value="ECO:0007669"/>
    <property type="project" value="TreeGrafter"/>
</dbReference>
<dbReference type="InterPro" id="IPR013633">
    <property type="entry name" value="NRDE-2"/>
</dbReference>
<name>L5MF88_MYODS</name>
<comment type="subcellular location">
    <subcellularLocation>
        <location evidence="1">Nucleus speckle</location>
    </subcellularLocation>
    <subcellularLocation>
        <location evidence="2">Nucleus</location>
        <location evidence="2">Nucleolus</location>
    </subcellularLocation>
    <subcellularLocation>
        <location evidence="3">Nucleus</location>
        <location evidence="3">Nucleoplasm</location>
    </subcellularLocation>
</comment>
<dbReference type="InterPro" id="IPR003107">
    <property type="entry name" value="HAT"/>
</dbReference>
<evidence type="ECO:0000256" key="3">
    <source>
        <dbReference type="ARBA" id="ARBA00004642"/>
    </source>
</evidence>
<dbReference type="FunFam" id="1.25.40.10:FF:003653">
    <property type="entry name" value="NRDE-2, necessary for RNA interference, domain containing"/>
    <property type="match status" value="1"/>
</dbReference>
<evidence type="ECO:0000256" key="9">
    <source>
        <dbReference type="ARBA" id="ARBA00022776"/>
    </source>
</evidence>
<feature type="region of interest" description="Disordered" evidence="19">
    <location>
        <begin position="635"/>
        <end position="655"/>
    </location>
</feature>
<dbReference type="GO" id="GO:0006974">
    <property type="term" value="P:DNA damage response"/>
    <property type="evidence" value="ECO:0007669"/>
    <property type="project" value="UniProtKB-KW"/>
</dbReference>
<keyword evidence="7" id="KW-0677">Repeat</keyword>
<keyword evidence="9" id="KW-0498">Mitosis</keyword>
<evidence type="ECO:0000256" key="2">
    <source>
        <dbReference type="ARBA" id="ARBA00004604"/>
    </source>
</evidence>
<dbReference type="EMBL" id="KB100900">
    <property type="protein sequence ID" value="ELK36972.1"/>
    <property type="molecule type" value="Genomic_DNA"/>
</dbReference>
<dbReference type="PANTHER" id="PTHR13471">
    <property type="entry name" value="TETRATRICOPEPTIDE-LIKE HELICAL"/>
    <property type="match status" value="1"/>
</dbReference>
<evidence type="ECO:0000256" key="18">
    <source>
        <dbReference type="ARBA" id="ARBA00078932"/>
    </source>
</evidence>
<evidence type="ECO:0000256" key="10">
    <source>
        <dbReference type="ARBA" id="ARBA00022990"/>
    </source>
</evidence>
<evidence type="ECO:0000256" key="12">
    <source>
        <dbReference type="ARBA" id="ARBA00023187"/>
    </source>
</evidence>
<evidence type="ECO:0000256" key="15">
    <source>
        <dbReference type="ARBA" id="ARBA00059813"/>
    </source>
</evidence>
<keyword evidence="12" id="KW-0508">mRNA splicing</keyword>